<feature type="domain" description="Zinc finger RING-type eukaryotic" evidence="5">
    <location>
        <begin position="43"/>
        <end position="70"/>
    </location>
</feature>
<sequence length="345" mass="36137">MGRSHAKNTTTQANLSYYERLKLKQGTAARRLGQESFKPLDACNLCLSRATDPVACGEAHIFCRECVIADLIGQKAGIETQKAQLRAWEEDDARRRQAARDAARARVVADFERGMGLAGGRGSKPSSSSSTPVGAGSNFKLDEDAIEAAAGEAEERANAAIEAEASDMRKAKIAAFWIPANTPSAPLGPLKAVKLQTLCHVGGTGKAHPISLKGLLPVVLKYPPGKDKGGQPTCPSCQRDLSNASGAMLLTSREPAGGEDRTVEENGGPRKKAKKEKKEKLPPAVCGHVVCKTCADTVVKPAGRCCVCEAKVEPGGMLPLGSEGTGYAASGGAEVKTSSAVVFRV</sequence>
<proteinExistence type="predicted"/>
<organism evidence="6 7">
    <name type="scientific">Cutaneotrichosporon oleaginosum</name>
    <dbReference type="NCBI Taxonomy" id="879819"/>
    <lineage>
        <taxon>Eukaryota</taxon>
        <taxon>Fungi</taxon>
        <taxon>Dikarya</taxon>
        <taxon>Basidiomycota</taxon>
        <taxon>Agaricomycotina</taxon>
        <taxon>Tremellomycetes</taxon>
        <taxon>Trichosporonales</taxon>
        <taxon>Trichosporonaceae</taxon>
        <taxon>Cutaneotrichosporon</taxon>
    </lineage>
</organism>
<dbReference type="SUPFAM" id="SSF57850">
    <property type="entry name" value="RING/U-box"/>
    <property type="match status" value="1"/>
</dbReference>
<feature type="compositionally biased region" description="Basic and acidic residues" evidence="4">
    <location>
        <begin position="256"/>
        <end position="268"/>
    </location>
</feature>
<dbReference type="EMBL" id="KQ087198">
    <property type="protein sequence ID" value="KLT43071.1"/>
    <property type="molecule type" value="Genomic_DNA"/>
</dbReference>
<dbReference type="PANTHER" id="PTHR13063:SF10">
    <property type="entry name" value="NITRIC OXIDE SYNTHASE-INTERACTING PROTEIN"/>
    <property type="match status" value="1"/>
</dbReference>
<dbReference type="InterPro" id="IPR027370">
    <property type="entry name" value="Znf-RING_euk"/>
</dbReference>
<dbReference type="PANTHER" id="PTHR13063">
    <property type="entry name" value="ENOS INTERACTING PROTEIN"/>
    <property type="match status" value="1"/>
</dbReference>
<dbReference type="OrthoDB" id="116827at2759"/>
<dbReference type="PROSITE" id="PS00518">
    <property type="entry name" value="ZF_RING_1"/>
    <property type="match status" value="1"/>
</dbReference>
<feature type="compositionally biased region" description="Low complexity" evidence="4">
    <location>
        <begin position="123"/>
        <end position="137"/>
    </location>
</feature>
<dbReference type="InterPro" id="IPR016818">
    <property type="entry name" value="NOSIP"/>
</dbReference>
<dbReference type="GO" id="GO:0061630">
    <property type="term" value="F:ubiquitin protein ligase activity"/>
    <property type="evidence" value="ECO:0007669"/>
    <property type="project" value="InterPro"/>
</dbReference>
<evidence type="ECO:0000256" key="2">
    <source>
        <dbReference type="ARBA" id="ARBA00022771"/>
    </source>
</evidence>
<evidence type="ECO:0000313" key="6">
    <source>
        <dbReference type="EMBL" id="KLT43071.1"/>
    </source>
</evidence>
<dbReference type="STRING" id="879819.A0A0J0XPM8"/>
<protein>
    <recommendedName>
        <fullName evidence="5">Zinc finger RING-type eukaryotic domain-containing protein</fullName>
    </recommendedName>
</protein>
<feature type="region of interest" description="Disordered" evidence="4">
    <location>
        <begin position="116"/>
        <end position="138"/>
    </location>
</feature>
<keyword evidence="7" id="KW-1185">Reference proteome</keyword>
<dbReference type="AlphaFoldDB" id="A0A0J0XPM8"/>
<keyword evidence="3" id="KW-0862">Zinc</keyword>
<evidence type="ECO:0000256" key="4">
    <source>
        <dbReference type="SAM" id="MobiDB-lite"/>
    </source>
</evidence>
<gene>
    <name evidence="6" type="ORF">CC85DRAFT_296201</name>
</gene>
<reference evidence="6 7" key="1">
    <citation type="submission" date="2015-03" db="EMBL/GenBank/DDBJ databases">
        <title>Genomics and transcriptomics of the oil-accumulating basidiomycete yeast T. oleaginosus allow insights into substrate utilization and the diverse evolutionary trajectories of mating systems in fungi.</title>
        <authorList>
            <consortium name="DOE Joint Genome Institute"/>
            <person name="Kourist R."/>
            <person name="Kracht O."/>
            <person name="Bracharz F."/>
            <person name="Lipzen A."/>
            <person name="Nolan M."/>
            <person name="Ohm R."/>
            <person name="Grigoriev I."/>
            <person name="Sun S."/>
            <person name="Heitman J."/>
            <person name="Bruck T."/>
            <person name="Nowrousian M."/>
        </authorList>
    </citation>
    <scope>NUCLEOTIDE SEQUENCE [LARGE SCALE GENOMIC DNA]</scope>
    <source>
        <strain evidence="6 7">IBC0246</strain>
    </source>
</reference>
<dbReference type="GO" id="GO:0008270">
    <property type="term" value="F:zinc ion binding"/>
    <property type="evidence" value="ECO:0007669"/>
    <property type="project" value="UniProtKB-KW"/>
</dbReference>
<evidence type="ECO:0000313" key="7">
    <source>
        <dbReference type="Proteomes" id="UP000053611"/>
    </source>
</evidence>
<evidence type="ECO:0000256" key="1">
    <source>
        <dbReference type="ARBA" id="ARBA00022723"/>
    </source>
</evidence>
<dbReference type="Pfam" id="PF13445">
    <property type="entry name" value="zf-RING_UBOX"/>
    <property type="match status" value="1"/>
</dbReference>
<dbReference type="Proteomes" id="UP000053611">
    <property type="component" value="Unassembled WGS sequence"/>
</dbReference>
<keyword evidence="1" id="KW-0479">Metal-binding</keyword>
<feature type="region of interest" description="Disordered" evidence="4">
    <location>
        <begin position="250"/>
        <end position="279"/>
    </location>
</feature>
<evidence type="ECO:0000256" key="3">
    <source>
        <dbReference type="ARBA" id="ARBA00022833"/>
    </source>
</evidence>
<accession>A0A0J0XPM8</accession>
<keyword evidence="2" id="KW-0863">Zinc-finger</keyword>
<dbReference type="InterPro" id="IPR017907">
    <property type="entry name" value="Znf_RING_CS"/>
</dbReference>
<name>A0A0J0XPM8_9TREE</name>
<evidence type="ECO:0000259" key="5">
    <source>
        <dbReference type="Pfam" id="PF13445"/>
    </source>
</evidence>
<dbReference type="GO" id="GO:0005634">
    <property type="term" value="C:nucleus"/>
    <property type="evidence" value="ECO:0007669"/>
    <property type="project" value="TreeGrafter"/>
</dbReference>